<name>A0AAD9NYH9_RIDPI</name>
<gene>
    <name evidence="2" type="ORF">NP493_252g02028</name>
</gene>
<dbReference type="AlphaFoldDB" id="A0AAD9NYH9"/>
<keyword evidence="3" id="KW-1185">Reference proteome</keyword>
<evidence type="ECO:0000313" key="3">
    <source>
        <dbReference type="Proteomes" id="UP001209878"/>
    </source>
</evidence>
<evidence type="ECO:0000313" key="2">
    <source>
        <dbReference type="EMBL" id="KAK2184798.1"/>
    </source>
</evidence>
<dbReference type="Proteomes" id="UP001209878">
    <property type="component" value="Unassembled WGS sequence"/>
</dbReference>
<reference evidence="2" key="1">
    <citation type="journal article" date="2023" name="Mol. Biol. Evol.">
        <title>Third-Generation Sequencing Reveals the Adaptive Role of the Epigenome in Three Deep-Sea Polychaetes.</title>
        <authorList>
            <person name="Perez M."/>
            <person name="Aroh O."/>
            <person name="Sun Y."/>
            <person name="Lan Y."/>
            <person name="Juniper S.K."/>
            <person name="Young C.R."/>
            <person name="Angers B."/>
            <person name="Qian P.Y."/>
        </authorList>
    </citation>
    <scope>NUCLEOTIDE SEQUENCE</scope>
    <source>
        <strain evidence="2">R07B-5</strain>
    </source>
</reference>
<dbReference type="PANTHER" id="PTHR10704:SF44">
    <property type="entry name" value="LD35051P-RELATED"/>
    <property type="match status" value="1"/>
</dbReference>
<evidence type="ECO:0008006" key="4">
    <source>
        <dbReference type="Google" id="ProtNLM"/>
    </source>
</evidence>
<protein>
    <recommendedName>
        <fullName evidence="4">Sulfotransferase</fullName>
    </recommendedName>
</protein>
<feature type="compositionally biased region" description="Polar residues" evidence="1">
    <location>
        <begin position="243"/>
        <end position="253"/>
    </location>
</feature>
<proteinExistence type="predicted"/>
<feature type="compositionally biased region" description="Basic residues" evidence="1">
    <location>
        <begin position="260"/>
        <end position="270"/>
    </location>
</feature>
<dbReference type="GO" id="GO:0001517">
    <property type="term" value="F:N-acetylglucosamine 6-O-sulfotransferase activity"/>
    <property type="evidence" value="ECO:0007669"/>
    <property type="project" value="TreeGrafter"/>
</dbReference>
<organism evidence="2 3">
    <name type="scientific">Ridgeia piscesae</name>
    <name type="common">Tubeworm</name>
    <dbReference type="NCBI Taxonomy" id="27915"/>
    <lineage>
        <taxon>Eukaryota</taxon>
        <taxon>Metazoa</taxon>
        <taxon>Spiralia</taxon>
        <taxon>Lophotrochozoa</taxon>
        <taxon>Annelida</taxon>
        <taxon>Polychaeta</taxon>
        <taxon>Sedentaria</taxon>
        <taxon>Canalipalpata</taxon>
        <taxon>Sabellida</taxon>
        <taxon>Siboglinidae</taxon>
        <taxon>Ridgeia</taxon>
    </lineage>
</organism>
<dbReference type="Pfam" id="PF13469">
    <property type="entry name" value="Sulfotransfer_3"/>
    <property type="match status" value="1"/>
</dbReference>
<feature type="region of interest" description="Disordered" evidence="1">
    <location>
        <begin position="243"/>
        <end position="277"/>
    </location>
</feature>
<dbReference type="GO" id="GO:0006790">
    <property type="term" value="P:sulfur compound metabolic process"/>
    <property type="evidence" value="ECO:0007669"/>
    <property type="project" value="TreeGrafter"/>
</dbReference>
<dbReference type="EMBL" id="JAODUO010000252">
    <property type="protein sequence ID" value="KAK2184798.1"/>
    <property type="molecule type" value="Genomic_DNA"/>
</dbReference>
<sequence>MSLLKSQIERSLLNFESKTRLEFTDFLDVQTVTTNPDVTTNSARGPDVAKATFVAGEAKQLLILAYQRTGSTFFGKIFDWDPQALYVYEPLDGLYASLYGTRRGWVVPTDIYHLPDGTPRQVAAAGSLHNALTLVCITPPDYEVTAVQSALQGLFTCKPQTLPVEMITHPFYGQFLLKSTRNYSRCLVRHNLFPQCGEKLHSRCLRRFGADENAMSMCHFHIARLNTTAAGVLQYAATHGISSENDPELTTTPAGDAKSRSTRKRRRRRPPDRVVNDPIDETEFHFNDYVKCLSEKAAELLDCYPVFISGCSSSNLRVVKVVRGDMRAVDALMRASRNFRLVHLIRDPRGVTSSRRRLPFFHSIGVKASNMVPEAAYYCEDVIRDIRFRRELETRYPGRILQVIYDEFVTNAHENVRRIYKFLERPLPAEVVAFVNETKPSTATSWNTKLNGTQVENIDNVCKELYEILSEDEDTFNFPMR</sequence>
<dbReference type="GO" id="GO:0006044">
    <property type="term" value="P:N-acetylglucosamine metabolic process"/>
    <property type="evidence" value="ECO:0007669"/>
    <property type="project" value="TreeGrafter"/>
</dbReference>
<dbReference type="InterPro" id="IPR051135">
    <property type="entry name" value="Gal/GlcNAc/GalNAc_ST"/>
</dbReference>
<dbReference type="Gene3D" id="3.40.50.300">
    <property type="entry name" value="P-loop containing nucleotide triphosphate hydrolases"/>
    <property type="match status" value="1"/>
</dbReference>
<evidence type="ECO:0000256" key="1">
    <source>
        <dbReference type="SAM" id="MobiDB-lite"/>
    </source>
</evidence>
<comment type="caution">
    <text evidence="2">The sequence shown here is derived from an EMBL/GenBank/DDBJ whole genome shotgun (WGS) entry which is preliminary data.</text>
</comment>
<dbReference type="PANTHER" id="PTHR10704">
    <property type="entry name" value="CARBOHYDRATE SULFOTRANSFERASE"/>
    <property type="match status" value="1"/>
</dbReference>
<dbReference type="InterPro" id="IPR027417">
    <property type="entry name" value="P-loop_NTPase"/>
</dbReference>
<dbReference type="SUPFAM" id="SSF52540">
    <property type="entry name" value="P-loop containing nucleoside triphosphate hydrolases"/>
    <property type="match status" value="1"/>
</dbReference>
<accession>A0AAD9NYH9</accession>